<name>A0A6J5T8B1_9CAUD</name>
<sequence length="213" mass="24269">MTYLECINRVLRRLRENEVTTINETPYSKLIGDLVNVVKVEIEDAWDWSALRTTISATTTISLFNYVLIDSGTRLRILDVINDTDNFIMQQRGTKWFDRQFLLNNQQLGSPLYFNFNGVTSSGDSQVDFFPIPDGVYDIRLNVIQPQQELTLDSDIIQIPATLLVEGALARAISERGDDGGYAEQEQRYRTMASDLIAVESSQRLDEMIWSAC</sequence>
<reference evidence="1" key="1">
    <citation type="submission" date="2020-05" db="EMBL/GenBank/DDBJ databases">
        <authorList>
            <person name="Chiriac C."/>
            <person name="Salcher M."/>
            <person name="Ghai R."/>
            <person name="Kavagutti S V."/>
        </authorList>
    </citation>
    <scope>NUCLEOTIDE SEQUENCE</scope>
</reference>
<dbReference type="Pfam" id="PF24175">
    <property type="entry name" value="SU10_adaptor"/>
    <property type="match status" value="1"/>
</dbReference>
<organism evidence="1">
    <name type="scientific">uncultured Caudovirales phage</name>
    <dbReference type="NCBI Taxonomy" id="2100421"/>
    <lineage>
        <taxon>Viruses</taxon>
        <taxon>Duplodnaviria</taxon>
        <taxon>Heunggongvirae</taxon>
        <taxon>Uroviricota</taxon>
        <taxon>Caudoviricetes</taxon>
        <taxon>Peduoviridae</taxon>
        <taxon>Maltschvirus</taxon>
        <taxon>Maltschvirus maltsch</taxon>
    </lineage>
</organism>
<protein>
    <submittedName>
        <fullName evidence="1">Uncharacterized protein</fullName>
    </submittedName>
</protein>
<dbReference type="InterPro" id="IPR056209">
    <property type="entry name" value="SU10_adaptor"/>
</dbReference>
<dbReference type="EMBL" id="LR797818">
    <property type="protein sequence ID" value="CAB4240797.1"/>
    <property type="molecule type" value="Genomic_DNA"/>
</dbReference>
<accession>A0A6J5T8B1</accession>
<proteinExistence type="predicted"/>
<evidence type="ECO:0000313" key="1">
    <source>
        <dbReference type="EMBL" id="CAB4240797.1"/>
    </source>
</evidence>
<gene>
    <name evidence="1" type="ORF">UFOVP22_7</name>
</gene>